<protein>
    <submittedName>
        <fullName evidence="3">Metallophosphoesterase</fullName>
    </submittedName>
</protein>
<dbReference type="PIRSF" id="PIRSF004789">
    <property type="entry name" value="DR1281"/>
    <property type="match status" value="1"/>
</dbReference>
<keyword evidence="4" id="KW-1185">Reference proteome</keyword>
<dbReference type="InterPro" id="IPR029052">
    <property type="entry name" value="Metallo-depent_PP-like"/>
</dbReference>
<dbReference type="InterPro" id="IPR005235">
    <property type="entry name" value="YmdB-like"/>
</dbReference>
<feature type="binding site" evidence="2">
    <location>
        <position position="150"/>
    </location>
    <ligand>
        <name>Fe cation</name>
        <dbReference type="ChEBI" id="CHEBI:24875"/>
        <label>2</label>
    </ligand>
</feature>
<evidence type="ECO:0000313" key="4">
    <source>
        <dbReference type="Proteomes" id="UP000075359"/>
    </source>
</evidence>
<proteinExistence type="predicted"/>
<organism evidence="3 4">
    <name type="scientific">Sulfurovum riftiae</name>
    <dbReference type="NCBI Taxonomy" id="1630136"/>
    <lineage>
        <taxon>Bacteria</taxon>
        <taxon>Pseudomonadati</taxon>
        <taxon>Campylobacterota</taxon>
        <taxon>Epsilonproteobacteria</taxon>
        <taxon>Campylobacterales</taxon>
        <taxon>Sulfurovaceae</taxon>
        <taxon>Sulfurovum</taxon>
    </lineage>
</organism>
<dbReference type="OrthoDB" id="9801109at2"/>
<feature type="binding site" evidence="2">
    <location>
        <position position="175"/>
    </location>
    <ligand>
        <name>Fe cation</name>
        <dbReference type="ChEBI" id="CHEBI:24875"/>
        <label>2</label>
    </ligand>
</feature>
<dbReference type="Gene3D" id="3.60.21.10">
    <property type="match status" value="1"/>
</dbReference>
<reference evidence="3 4" key="1">
    <citation type="submission" date="2015-11" db="EMBL/GenBank/DDBJ databases">
        <title>Draft genome of Sulfurovum riftiae 1812E, a member of the Epsilonproteobacteria isolated from the tube of the deep-sea hydrothermal vent tubewom Riftia pachyptila.</title>
        <authorList>
            <person name="Vetriani C."/>
            <person name="Giovannelli D."/>
        </authorList>
    </citation>
    <scope>NUCLEOTIDE SEQUENCE [LARGE SCALE GENOMIC DNA]</scope>
    <source>
        <strain evidence="3 4">1812E</strain>
    </source>
</reference>
<evidence type="ECO:0000256" key="2">
    <source>
        <dbReference type="PIRSR" id="PIRSR004789-51"/>
    </source>
</evidence>
<dbReference type="STRING" id="1630136.AS592_06205"/>
<name>A0A151CFR6_9BACT</name>
<dbReference type="GO" id="GO:0004113">
    <property type="term" value="F:2',3'-cyclic-nucleotide 3'-phosphodiesterase activity"/>
    <property type="evidence" value="ECO:0007669"/>
    <property type="project" value="TreeGrafter"/>
</dbReference>
<feature type="binding site" evidence="2">
    <location>
        <position position="177"/>
    </location>
    <ligand>
        <name>Fe cation</name>
        <dbReference type="ChEBI" id="CHEBI:24875"/>
        <label>1</label>
    </ligand>
</feature>
<dbReference type="PANTHER" id="PTHR36303:SF1">
    <property type="entry name" value="2',3'-CYCLIC-NUCLEOTIDE 2'-PHOSPHODIESTERASE"/>
    <property type="match status" value="1"/>
</dbReference>
<dbReference type="SUPFAM" id="SSF56300">
    <property type="entry name" value="Metallo-dependent phosphatases"/>
    <property type="match status" value="1"/>
</dbReference>
<dbReference type="AlphaFoldDB" id="A0A151CFR6"/>
<gene>
    <name evidence="3" type="ORF">AS592_06205</name>
</gene>
<dbReference type="RefSeq" id="WP_067331304.1">
    <property type="nucleotide sequence ID" value="NZ_LNKT01000034.1"/>
</dbReference>
<feature type="active site" description="Proton donor" evidence="1">
    <location>
        <position position="68"/>
    </location>
</feature>
<evidence type="ECO:0000256" key="1">
    <source>
        <dbReference type="PIRSR" id="PIRSR004789-50"/>
    </source>
</evidence>
<feature type="binding site" evidence="2">
    <location>
        <position position="40"/>
    </location>
    <ligand>
        <name>Fe cation</name>
        <dbReference type="ChEBI" id="CHEBI:24875"/>
        <label>1</label>
    </ligand>
</feature>
<feature type="binding site" evidence="2">
    <location>
        <position position="39"/>
    </location>
    <ligand>
        <name>Fe cation</name>
        <dbReference type="ChEBI" id="CHEBI:24875"/>
        <label>1</label>
    </ligand>
</feature>
<keyword evidence="2" id="KW-0479">Metal-binding</keyword>
<feature type="binding site" evidence="2">
    <location>
        <position position="8"/>
    </location>
    <ligand>
        <name>Fe cation</name>
        <dbReference type="ChEBI" id="CHEBI:24875"/>
        <label>1</label>
    </ligand>
</feature>
<dbReference type="Pfam" id="PF13277">
    <property type="entry name" value="YmdB"/>
    <property type="match status" value="1"/>
</dbReference>
<sequence>MKIGFIGDVVGKPGRLMIKRHLKRLQQEHFIDFTIANYENASHGFGLTQKNCDELLGYGIDMMSGGNHSFDKKEILTLFESYPLIRPVNYPKETPGEGLFRTILLGEELAVINLMGHYTMPMVDNPFTMIEGIVDGLREEGVKHIVIDMHAEATSEKHALLHMLKEKVSAILGTHTHVATDDLQVTEGCCYVTDVGLTGCRDGVIGMDPEVPIKRFLTGLGGHFDVPDSCKAIFQMVVFELDENGRCMTAEKIKIHDDKPKIVTSAWIEM</sequence>
<dbReference type="GO" id="GO:0046872">
    <property type="term" value="F:metal ion binding"/>
    <property type="evidence" value="ECO:0007669"/>
    <property type="project" value="UniProtKB-KW"/>
</dbReference>
<accession>A0A151CFR6</accession>
<feature type="binding site" evidence="2">
    <location>
        <position position="39"/>
    </location>
    <ligand>
        <name>Fe cation</name>
        <dbReference type="ChEBI" id="CHEBI:24875"/>
        <label>2</label>
    </ligand>
</feature>
<dbReference type="PANTHER" id="PTHR36303">
    <property type="entry name" value="2',3'-CYCLIC-NUCLEOTIDE 2'-PHOSPHODIESTERASE"/>
    <property type="match status" value="1"/>
</dbReference>
<dbReference type="EMBL" id="LNKT01000034">
    <property type="protein sequence ID" value="KYJ86382.1"/>
    <property type="molecule type" value="Genomic_DNA"/>
</dbReference>
<evidence type="ECO:0000313" key="3">
    <source>
        <dbReference type="EMBL" id="KYJ86382.1"/>
    </source>
</evidence>
<feature type="binding site" evidence="2">
    <location>
        <position position="67"/>
    </location>
    <ligand>
        <name>Fe cation</name>
        <dbReference type="ChEBI" id="CHEBI:24875"/>
        <label>2</label>
    </ligand>
</feature>
<comment type="caution">
    <text evidence="3">The sequence shown here is derived from an EMBL/GenBank/DDBJ whole genome shotgun (WGS) entry which is preliminary data.</text>
</comment>
<dbReference type="Proteomes" id="UP000075359">
    <property type="component" value="Unassembled WGS sequence"/>
</dbReference>